<comment type="caution">
    <text evidence="3">The sequence shown here is derived from an EMBL/GenBank/DDBJ whole genome shotgun (WGS) entry which is preliminary data.</text>
</comment>
<dbReference type="PANTHER" id="PTHR46648">
    <property type="entry name" value="HIT FAMILY PROTEIN 1"/>
    <property type="match status" value="1"/>
</dbReference>
<dbReference type="InterPro" id="IPR001310">
    <property type="entry name" value="Histidine_triad_HIT"/>
</dbReference>
<evidence type="ECO:0000313" key="3">
    <source>
        <dbReference type="EMBL" id="MDR6288937.1"/>
    </source>
</evidence>
<proteinExistence type="predicted"/>
<dbReference type="InterPro" id="IPR011146">
    <property type="entry name" value="HIT-like"/>
</dbReference>
<dbReference type="Pfam" id="PF01230">
    <property type="entry name" value="HIT"/>
    <property type="match status" value="1"/>
</dbReference>
<feature type="domain" description="HIT" evidence="2">
    <location>
        <begin position="12"/>
        <end position="119"/>
    </location>
</feature>
<feature type="short sequence motif" description="Histidine triad motif" evidence="1">
    <location>
        <begin position="104"/>
        <end position="108"/>
    </location>
</feature>
<evidence type="ECO:0000256" key="1">
    <source>
        <dbReference type="PROSITE-ProRule" id="PRU00464"/>
    </source>
</evidence>
<dbReference type="Proteomes" id="UP001262410">
    <property type="component" value="Unassembled WGS sequence"/>
</dbReference>
<sequence>MSLDGPYDPENIFARILRGEAPAIPVHEDADALAFMDLFPQSRGHVLVIPKADARTILDAEAETLRRLIVVVQRVAAAVRVALLPDGVVVTQFNGRAAGQTVDHLHFHVIPCWQGRPLKGHGHGQMADGDDLRRLARDIAAHLEV</sequence>
<organism evidence="3 4">
    <name type="scientific">Inquilinus ginsengisoli</name>
    <dbReference type="NCBI Taxonomy" id="363840"/>
    <lineage>
        <taxon>Bacteria</taxon>
        <taxon>Pseudomonadati</taxon>
        <taxon>Pseudomonadota</taxon>
        <taxon>Alphaproteobacteria</taxon>
        <taxon>Rhodospirillales</taxon>
        <taxon>Rhodospirillaceae</taxon>
        <taxon>Inquilinus</taxon>
    </lineage>
</organism>
<reference evidence="3 4" key="1">
    <citation type="submission" date="2023-07" db="EMBL/GenBank/DDBJ databases">
        <title>Sorghum-associated microbial communities from plants grown in Nebraska, USA.</title>
        <authorList>
            <person name="Schachtman D."/>
        </authorList>
    </citation>
    <scope>NUCLEOTIDE SEQUENCE [LARGE SCALE GENOMIC DNA]</scope>
    <source>
        <strain evidence="3 4">584</strain>
    </source>
</reference>
<gene>
    <name evidence="3" type="ORF">E9232_001444</name>
</gene>
<evidence type="ECO:0000313" key="4">
    <source>
        <dbReference type="Proteomes" id="UP001262410"/>
    </source>
</evidence>
<dbReference type="EMBL" id="JAVDPW010000002">
    <property type="protein sequence ID" value="MDR6288937.1"/>
    <property type="molecule type" value="Genomic_DNA"/>
</dbReference>
<dbReference type="InterPro" id="IPR036265">
    <property type="entry name" value="HIT-like_sf"/>
</dbReference>
<protein>
    <submittedName>
        <fullName evidence="3">Histidine triad (HIT) family protein</fullName>
    </submittedName>
</protein>
<accession>A0ABU1JJZ8</accession>
<dbReference type="SUPFAM" id="SSF54197">
    <property type="entry name" value="HIT-like"/>
    <property type="match status" value="1"/>
</dbReference>
<dbReference type="PRINTS" id="PR00332">
    <property type="entry name" value="HISTRIAD"/>
</dbReference>
<name>A0ABU1JJZ8_9PROT</name>
<dbReference type="RefSeq" id="WP_309793031.1">
    <property type="nucleotide sequence ID" value="NZ_JAVDPW010000002.1"/>
</dbReference>
<dbReference type="PROSITE" id="PS51084">
    <property type="entry name" value="HIT_2"/>
    <property type="match status" value="1"/>
</dbReference>
<dbReference type="PANTHER" id="PTHR46648:SF1">
    <property type="entry name" value="ADENOSINE 5'-MONOPHOSPHORAMIDASE HNT1"/>
    <property type="match status" value="1"/>
</dbReference>
<evidence type="ECO:0000259" key="2">
    <source>
        <dbReference type="PROSITE" id="PS51084"/>
    </source>
</evidence>
<keyword evidence="4" id="KW-1185">Reference proteome</keyword>
<dbReference type="Gene3D" id="3.30.428.10">
    <property type="entry name" value="HIT-like"/>
    <property type="match status" value="1"/>
</dbReference>